<dbReference type="InterPro" id="IPR026870">
    <property type="entry name" value="Zinc_ribbon_dom"/>
</dbReference>
<dbReference type="OrthoDB" id="166822at2"/>
<name>A0A142V8G2_9CHLR</name>
<dbReference type="Pfam" id="PF13240">
    <property type="entry name" value="Zn_Ribbon_1"/>
    <property type="match status" value="1"/>
</dbReference>
<dbReference type="RefSeq" id="WP_011308826.1">
    <property type="nucleotide sequence ID" value="NZ_AP024514.1"/>
</dbReference>
<dbReference type="EMBL" id="CP011127">
    <property type="protein sequence ID" value="AMU86052.1"/>
    <property type="molecule type" value="Genomic_DNA"/>
</dbReference>
<proteinExistence type="predicted"/>
<accession>A0A142V8G2</accession>
<evidence type="ECO:0000313" key="2">
    <source>
        <dbReference type="Proteomes" id="UP000076394"/>
    </source>
</evidence>
<organism evidence="1 2">
    <name type="scientific">Dehalococcoides mccartyi</name>
    <dbReference type="NCBI Taxonomy" id="61435"/>
    <lineage>
        <taxon>Bacteria</taxon>
        <taxon>Bacillati</taxon>
        <taxon>Chloroflexota</taxon>
        <taxon>Dehalococcoidia</taxon>
        <taxon>Dehalococcoidales</taxon>
        <taxon>Dehalococcoidaceae</taxon>
        <taxon>Dehalococcoides</taxon>
    </lineage>
</organism>
<evidence type="ECO:0000313" key="1">
    <source>
        <dbReference type="EMBL" id="AMU86052.1"/>
    </source>
</evidence>
<sequence length="113" mass="12091">MVRLIIGILLGLWGLPVLVFSIQNLIGSLSETEPQVAGMFFFVTGLPALVMLLGAFLLIRSYLKNPSKPAHPVQSRLSTPDSQNTSGQYCTKCGIGLAADVVFCPNCGQKITP</sequence>
<dbReference type="PATRIC" id="fig|61435.13.peg.194"/>
<dbReference type="AlphaFoldDB" id="A0A142V8G2"/>
<protein>
    <submittedName>
        <fullName evidence="1">Uncharacterized protein</fullName>
    </submittedName>
</protein>
<gene>
    <name evidence="1" type="ORF">Dm11a5_0221</name>
</gene>
<dbReference type="Proteomes" id="UP000076394">
    <property type="component" value="Chromosome"/>
</dbReference>
<reference evidence="1 2" key="1">
    <citation type="submission" date="2015-03" db="EMBL/GenBank/DDBJ databases">
        <title>Genomic characterization of Dehalococcoides mccartyi strain 11a5, an unusal plasmid-containing chloroethene dechlorinator.</title>
        <authorList>
            <person name="Zhao S."/>
            <person name="Ding C."/>
            <person name="He J."/>
        </authorList>
    </citation>
    <scope>NUCLEOTIDE SEQUENCE [LARGE SCALE GENOMIC DNA]</scope>
    <source>
        <strain evidence="1 2">11a5</strain>
    </source>
</reference>
<dbReference type="OMA" id="KAALMFF"/>